<gene>
    <name evidence="6" type="primary">fadD</name>
    <name evidence="6" type="ORF">GCM10007298_04640</name>
</gene>
<dbReference type="PROSITE" id="PS00455">
    <property type="entry name" value="AMP_BINDING"/>
    <property type="match status" value="1"/>
</dbReference>
<dbReference type="Gene3D" id="3.30.300.30">
    <property type="match status" value="1"/>
</dbReference>
<dbReference type="InterPro" id="IPR045851">
    <property type="entry name" value="AMP-bd_C_sf"/>
</dbReference>
<dbReference type="GO" id="GO:0016874">
    <property type="term" value="F:ligase activity"/>
    <property type="evidence" value="ECO:0007669"/>
    <property type="project" value="UniProtKB-KW"/>
</dbReference>
<dbReference type="InterPro" id="IPR025110">
    <property type="entry name" value="AMP-bd_C"/>
</dbReference>
<name>A0ABQ1U6D7_9NOCA</name>
<keyword evidence="2 6" id="KW-0436">Ligase</keyword>
<dbReference type="SUPFAM" id="SSF56801">
    <property type="entry name" value="Acetyl-CoA synthetase-like"/>
    <property type="match status" value="1"/>
</dbReference>
<dbReference type="InterPro" id="IPR042099">
    <property type="entry name" value="ANL_N_sf"/>
</dbReference>
<dbReference type="Proteomes" id="UP000632454">
    <property type="component" value="Unassembled WGS sequence"/>
</dbReference>
<evidence type="ECO:0000313" key="7">
    <source>
        <dbReference type="Proteomes" id="UP000632454"/>
    </source>
</evidence>
<feature type="region of interest" description="Disordered" evidence="3">
    <location>
        <begin position="472"/>
        <end position="493"/>
    </location>
</feature>
<dbReference type="PANTHER" id="PTHR43201:SF5">
    <property type="entry name" value="MEDIUM-CHAIN ACYL-COA LIGASE ACSF2, MITOCHONDRIAL"/>
    <property type="match status" value="1"/>
</dbReference>
<proteinExistence type="inferred from homology"/>
<feature type="domain" description="AMP-dependent synthetase/ligase" evidence="4">
    <location>
        <begin position="10"/>
        <end position="351"/>
    </location>
</feature>
<dbReference type="InterPro" id="IPR020845">
    <property type="entry name" value="AMP-binding_CS"/>
</dbReference>
<dbReference type="Gene3D" id="3.40.50.12780">
    <property type="entry name" value="N-terminal domain of ligase-like"/>
    <property type="match status" value="1"/>
</dbReference>
<dbReference type="InterPro" id="IPR020459">
    <property type="entry name" value="AMP-binding"/>
</dbReference>
<accession>A0ABQ1U6D7</accession>
<evidence type="ECO:0000259" key="5">
    <source>
        <dbReference type="Pfam" id="PF13193"/>
    </source>
</evidence>
<feature type="domain" description="AMP-binding enzyme C-terminal" evidence="5">
    <location>
        <begin position="401"/>
        <end position="476"/>
    </location>
</feature>
<evidence type="ECO:0000313" key="6">
    <source>
        <dbReference type="EMBL" id="GGF11745.1"/>
    </source>
</evidence>
<protein>
    <submittedName>
        <fullName evidence="6">Long-chain-fatty-acid--CoA ligase</fullName>
    </submittedName>
</protein>
<sequence length="493" mass="52217">MHFATVTASRAAAAPDAPAVSDDVRSLSNRQFDDAVGQAAAVLRSRGIGAGDVVAVMLPNAVDFVVTLFAAWRLGATVTPVNPALGPREIGFQIADCSAAIIVTGSSFLEKIPDDVSTVTEILEQQHSENGVVTEQLHRSADDVALLIYTSGTTGRPKGVILDHANLDAMSSMAIEAFSHNEASRSLLILPLFHVNGIVISVLAPLAAGGSVTILGRFDPRLFFERIEAVRPTYFSGVPTIFTMLANLPESVRPDTSSVQFAVCGAAPASAELLERFEQRFGIPVVEGYGLSEATCASTVNPLNGVRKPGTVGPALPGQTVIVVDEQGAAIADGRPGEILVKGPNVMRGYLGRPEETATTVVDGWLHTGDIGQLDIDGYLTLVDRAKDMIIRNGENIYPKEIENAAYQLDGVREVAVVGQPHPVRGEEPVMFASLNPGTTITADDIQTHLADNLAKYKRPVTITITDEVPKNPVGKIDKPALRRQLPATSPAS</sequence>
<reference evidence="7" key="1">
    <citation type="journal article" date="2019" name="Int. J. Syst. Evol. Microbiol.">
        <title>The Global Catalogue of Microorganisms (GCM) 10K type strain sequencing project: providing services to taxonomists for standard genome sequencing and annotation.</title>
        <authorList>
            <consortium name="The Broad Institute Genomics Platform"/>
            <consortium name="The Broad Institute Genome Sequencing Center for Infectious Disease"/>
            <person name="Wu L."/>
            <person name="Ma J."/>
        </authorList>
    </citation>
    <scope>NUCLEOTIDE SEQUENCE [LARGE SCALE GENOMIC DNA]</scope>
    <source>
        <strain evidence="7">CCM 7855</strain>
    </source>
</reference>
<evidence type="ECO:0000256" key="1">
    <source>
        <dbReference type="ARBA" id="ARBA00006432"/>
    </source>
</evidence>
<dbReference type="PANTHER" id="PTHR43201">
    <property type="entry name" value="ACYL-COA SYNTHETASE"/>
    <property type="match status" value="1"/>
</dbReference>
<keyword evidence="7" id="KW-1185">Reference proteome</keyword>
<dbReference type="InterPro" id="IPR000873">
    <property type="entry name" value="AMP-dep_synth/lig_dom"/>
</dbReference>
<evidence type="ECO:0000256" key="2">
    <source>
        <dbReference type="ARBA" id="ARBA00022598"/>
    </source>
</evidence>
<dbReference type="Pfam" id="PF00501">
    <property type="entry name" value="AMP-binding"/>
    <property type="match status" value="1"/>
</dbReference>
<comment type="similarity">
    <text evidence="1">Belongs to the ATP-dependent AMP-binding enzyme family.</text>
</comment>
<dbReference type="Pfam" id="PF13193">
    <property type="entry name" value="AMP-binding_C"/>
    <property type="match status" value="1"/>
</dbReference>
<dbReference type="EMBL" id="BMCS01000001">
    <property type="protein sequence ID" value="GGF11745.1"/>
    <property type="molecule type" value="Genomic_DNA"/>
</dbReference>
<dbReference type="PRINTS" id="PR00154">
    <property type="entry name" value="AMPBINDING"/>
</dbReference>
<organism evidence="6 7">
    <name type="scientific">Williamsia phyllosphaerae</name>
    <dbReference type="NCBI Taxonomy" id="885042"/>
    <lineage>
        <taxon>Bacteria</taxon>
        <taxon>Bacillati</taxon>
        <taxon>Actinomycetota</taxon>
        <taxon>Actinomycetes</taxon>
        <taxon>Mycobacteriales</taxon>
        <taxon>Nocardiaceae</taxon>
        <taxon>Williamsia</taxon>
    </lineage>
</organism>
<dbReference type="RefSeq" id="WP_188486552.1">
    <property type="nucleotide sequence ID" value="NZ_BMCS01000001.1"/>
</dbReference>
<comment type="caution">
    <text evidence="6">The sequence shown here is derived from an EMBL/GenBank/DDBJ whole genome shotgun (WGS) entry which is preliminary data.</text>
</comment>
<evidence type="ECO:0000259" key="4">
    <source>
        <dbReference type="Pfam" id="PF00501"/>
    </source>
</evidence>
<evidence type="ECO:0000256" key="3">
    <source>
        <dbReference type="SAM" id="MobiDB-lite"/>
    </source>
</evidence>